<accession>D7KW52</accession>
<sequence length="276" mass="32309">MRPETHKIIIEKLLPVMKLVKGNLEGEVEKKGTDEFVFCFENCYTEEETEKHVTQKIPSLKESDVRNFYQLFLTMIDKDSKEAYLKDAEDCASERMSQGDDNSEEPKRRQVLAIKTEPSKGSKHILYSFLQSSFHSPLTHSFLSVFLQSKMRPETREVIEMQLLPAMKEATVKLEKQSIDEFMFCFKNCYDEKETEMHVTQKIPSFKESDVRNFYQLILTMIDKEPREAYLKDAKDCSFHRRNLMRDNSEKAKSSQGEASTSHKCEPNCNKHYPEI</sequence>
<dbReference type="EMBL" id="GL348714">
    <property type="protein sequence ID" value="EFH62823.1"/>
    <property type="molecule type" value="Genomic_DNA"/>
</dbReference>
<evidence type="ECO:0000313" key="3">
    <source>
        <dbReference type="Proteomes" id="UP000008694"/>
    </source>
</evidence>
<protein>
    <submittedName>
        <fullName evidence="2">Predicted protein</fullName>
    </submittedName>
</protein>
<dbReference type="Proteomes" id="UP000008694">
    <property type="component" value="Unassembled WGS sequence"/>
</dbReference>
<evidence type="ECO:0000313" key="2">
    <source>
        <dbReference type="EMBL" id="EFH62823.1"/>
    </source>
</evidence>
<feature type="region of interest" description="Disordered" evidence="1">
    <location>
        <begin position="245"/>
        <end position="276"/>
    </location>
</feature>
<dbReference type="HOGENOM" id="CLU_1009510_0_0_1"/>
<dbReference type="STRING" id="81972.D7KW52"/>
<reference evidence="3" key="1">
    <citation type="journal article" date="2011" name="Nat. Genet.">
        <title>The Arabidopsis lyrata genome sequence and the basis of rapid genome size change.</title>
        <authorList>
            <person name="Hu T.T."/>
            <person name="Pattyn P."/>
            <person name="Bakker E.G."/>
            <person name="Cao J."/>
            <person name="Cheng J.-F."/>
            <person name="Clark R.M."/>
            <person name="Fahlgren N."/>
            <person name="Fawcett J.A."/>
            <person name="Grimwood J."/>
            <person name="Gundlach H."/>
            <person name="Haberer G."/>
            <person name="Hollister J.D."/>
            <person name="Ossowski S."/>
            <person name="Ottilar R.P."/>
            <person name="Salamov A.A."/>
            <person name="Schneeberger K."/>
            <person name="Spannagl M."/>
            <person name="Wang X."/>
            <person name="Yang L."/>
            <person name="Nasrallah M.E."/>
            <person name="Bergelson J."/>
            <person name="Carrington J.C."/>
            <person name="Gaut B.S."/>
            <person name="Schmutz J."/>
            <person name="Mayer K.F.X."/>
            <person name="Van de Peer Y."/>
            <person name="Grigoriev I.V."/>
            <person name="Nordborg M."/>
            <person name="Weigel D."/>
            <person name="Guo Y.-L."/>
        </authorList>
    </citation>
    <scope>NUCLEOTIDE SEQUENCE [LARGE SCALE GENOMIC DNA]</scope>
    <source>
        <strain evidence="3">cv. MN47</strain>
    </source>
</reference>
<organism evidence="3">
    <name type="scientific">Arabidopsis lyrata subsp. lyrata</name>
    <name type="common">Lyre-leaved rock-cress</name>
    <dbReference type="NCBI Taxonomy" id="81972"/>
    <lineage>
        <taxon>Eukaryota</taxon>
        <taxon>Viridiplantae</taxon>
        <taxon>Streptophyta</taxon>
        <taxon>Embryophyta</taxon>
        <taxon>Tracheophyta</taxon>
        <taxon>Spermatophyta</taxon>
        <taxon>Magnoliopsida</taxon>
        <taxon>eudicotyledons</taxon>
        <taxon>Gunneridae</taxon>
        <taxon>Pentapetalae</taxon>
        <taxon>rosids</taxon>
        <taxon>malvids</taxon>
        <taxon>Brassicales</taxon>
        <taxon>Brassicaceae</taxon>
        <taxon>Camelineae</taxon>
        <taxon>Arabidopsis</taxon>
    </lineage>
</organism>
<proteinExistence type="predicted"/>
<feature type="region of interest" description="Disordered" evidence="1">
    <location>
        <begin position="89"/>
        <end position="108"/>
    </location>
</feature>
<dbReference type="Gramene" id="Al_scaffold_0002_429">
    <property type="protein sequence ID" value="Al_scaffold_0002_429"/>
    <property type="gene ID" value="Al_scaffold_0002_429"/>
</dbReference>
<keyword evidence="3" id="KW-1185">Reference proteome</keyword>
<name>D7KW52_ARALL</name>
<gene>
    <name evidence="2" type="ORF">ARALYDRAFT_675279</name>
</gene>
<dbReference type="AlphaFoldDB" id="D7KW52"/>
<evidence type="ECO:0000256" key="1">
    <source>
        <dbReference type="SAM" id="MobiDB-lite"/>
    </source>
</evidence>